<dbReference type="Proteomes" id="UP001165082">
    <property type="component" value="Unassembled WGS sequence"/>
</dbReference>
<evidence type="ECO:0000259" key="3">
    <source>
        <dbReference type="Pfam" id="PF03399"/>
    </source>
</evidence>
<protein>
    <recommendedName>
        <fullName evidence="3">SAC3/GANP/THP3 conserved domain-containing protein</fullName>
    </recommendedName>
</protein>
<evidence type="ECO:0000256" key="1">
    <source>
        <dbReference type="SAM" id="MobiDB-lite"/>
    </source>
</evidence>
<proteinExistence type="predicted"/>
<feature type="domain" description="SAC3/GANP/THP3 conserved" evidence="3">
    <location>
        <begin position="1"/>
        <end position="83"/>
    </location>
</feature>
<keyword evidence="2" id="KW-0472">Membrane</keyword>
<keyword evidence="2" id="KW-0812">Transmembrane</keyword>
<keyword evidence="5" id="KW-1185">Reference proteome</keyword>
<accession>A0A9W7E5L8</accession>
<keyword evidence="2" id="KW-1133">Transmembrane helix</keyword>
<sequence>MCSEPESDDRLYCMEISAFESTSSTFHLPPKSRVPDPSRCVKKYRRSAAGGGVKAYKNERPRDVGQLHNTVTFLLGQIYNERERTDICLDPSMTCGDLDRPRLCALSPLYEPRGVHGEDRFRCCKEGTGDVEGWVVLLVVVGTVLWVGCGTGIAIKCMQLSEQHPDTNKVTPEEDVWRKGDDGL</sequence>
<organism evidence="4 5">
    <name type="scientific">Triparma retinervis</name>
    <dbReference type="NCBI Taxonomy" id="2557542"/>
    <lineage>
        <taxon>Eukaryota</taxon>
        <taxon>Sar</taxon>
        <taxon>Stramenopiles</taxon>
        <taxon>Ochrophyta</taxon>
        <taxon>Bolidophyceae</taxon>
        <taxon>Parmales</taxon>
        <taxon>Triparmaceae</taxon>
        <taxon>Triparma</taxon>
    </lineage>
</organism>
<feature type="transmembrane region" description="Helical" evidence="2">
    <location>
        <begin position="133"/>
        <end position="155"/>
    </location>
</feature>
<feature type="region of interest" description="Disordered" evidence="1">
    <location>
        <begin position="164"/>
        <end position="184"/>
    </location>
</feature>
<dbReference type="OrthoDB" id="48402at2759"/>
<name>A0A9W7E5L8_9STRA</name>
<comment type="caution">
    <text evidence="4">The sequence shown here is derived from an EMBL/GenBank/DDBJ whole genome shotgun (WGS) entry which is preliminary data.</text>
</comment>
<reference evidence="4" key="1">
    <citation type="submission" date="2022-07" db="EMBL/GenBank/DDBJ databases">
        <title>Genome analysis of Parmales, a sister group of diatoms, reveals the evolutionary specialization of diatoms from phago-mixotrophs to photoautotrophs.</title>
        <authorList>
            <person name="Ban H."/>
            <person name="Sato S."/>
            <person name="Yoshikawa S."/>
            <person name="Kazumasa Y."/>
            <person name="Nakamura Y."/>
            <person name="Ichinomiya M."/>
            <person name="Saitoh K."/>
            <person name="Sato N."/>
            <person name="Blanc-Mathieu R."/>
            <person name="Endo H."/>
            <person name="Kuwata A."/>
            <person name="Ogata H."/>
        </authorList>
    </citation>
    <scope>NUCLEOTIDE SEQUENCE</scope>
</reference>
<dbReference type="EMBL" id="BRXZ01001251">
    <property type="protein sequence ID" value="GMH66528.1"/>
    <property type="molecule type" value="Genomic_DNA"/>
</dbReference>
<evidence type="ECO:0000313" key="5">
    <source>
        <dbReference type="Proteomes" id="UP001165082"/>
    </source>
</evidence>
<evidence type="ECO:0000256" key="2">
    <source>
        <dbReference type="SAM" id="Phobius"/>
    </source>
</evidence>
<gene>
    <name evidence="4" type="ORF">TrRE_jg6505</name>
</gene>
<dbReference type="InterPro" id="IPR005062">
    <property type="entry name" value="SAC3/GANP/THP3_conserved"/>
</dbReference>
<dbReference type="Pfam" id="PF03399">
    <property type="entry name" value="SAC3_GANP"/>
    <property type="match status" value="1"/>
</dbReference>
<evidence type="ECO:0000313" key="4">
    <source>
        <dbReference type="EMBL" id="GMH66528.1"/>
    </source>
</evidence>
<dbReference type="AlphaFoldDB" id="A0A9W7E5L8"/>